<dbReference type="CDD" id="cd03809">
    <property type="entry name" value="GT4_MtfB-like"/>
    <property type="match status" value="1"/>
</dbReference>
<sequence>MRLLLEAHWWVDGPPSGRNVLRTIVEEWARRHPEDLLTIRVPRTHVLAVADELRSAGVMVEALSVPSRIQAISALTTRARSDRFDAVLTQNFGALAGDAARAVLVYDALFVSHPAWFKRWERLYLSMIRPSLRHSDVIFTISESENVRVGQVWPEVRERCVPVGLGVPRGLSEATPQAPALPIGAGIPFVLSVGRLNVRKNLARLIQAFEGMATDADRHHLLIVGQPDGAVEDLGLPASVQDRVHFLGFVDDSELRWLYQNAALFVCPSLDEGLGLPILEAANEGTKVAASDIPVFRELGIASAYFDPRDVDSIRLAILTGLAAPVPGVSELPYTWERTIETMREAIKQLLADPRRKS</sequence>
<comment type="caution">
    <text evidence="3">The sequence shown here is derived from an EMBL/GenBank/DDBJ whole genome shotgun (WGS) entry which is preliminary data.</text>
</comment>
<dbReference type="Pfam" id="PF00534">
    <property type="entry name" value="Glycos_transf_1"/>
    <property type="match status" value="1"/>
</dbReference>
<organism evidence="3 4">
    <name type="scientific">Nocardioides conyzicola</name>
    <dbReference type="NCBI Taxonomy" id="1651781"/>
    <lineage>
        <taxon>Bacteria</taxon>
        <taxon>Bacillati</taxon>
        <taxon>Actinomycetota</taxon>
        <taxon>Actinomycetes</taxon>
        <taxon>Propionibacteriales</taxon>
        <taxon>Nocardioidaceae</taxon>
        <taxon>Nocardioides</taxon>
    </lineage>
</organism>
<name>A0ABP8XL04_9ACTN</name>
<dbReference type="Gene3D" id="3.40.50.2000">
    <property type="entry name" value="Glycogen Phosphorylase B"/>
    <property type="match status" value="2"/>
</dbReference>
<feature type="domain" description="Glycosyl transferase family 1" evidence="2">
    <location>
        <begin position="187"/>
        <end position="301"/>
    </location>
</feature>
<evidence type="ECO:0000313" key="4">
    <source>
        <dbReference type="Proteomes" id="UP001499974"/>
    </source>
</evidence>
<dbReference type="Proteomes" id="UP001499974">
    <property type="component" value="Unassembled WGS sequence"/>
</dbReference>
<accession>A0ABP8XL04</accession>
<gene>
    <name evidence="3" type="ORF">GCM10023349_28860</name>
</gene>
<keyword evidence="4" id="KW-1185">Reference proteome</keyword>
<dbReference type="EMBL" id="BAABKM010000002">
    <property type="protein sequence ID" value="GAA4708375.1"/>
    <property type="molecule type" value="Genomic_DNA"/>
</dbReference>
<proteinExistence type="predicted"/>
<evidence type="ECO:0000259" key="2">
    <source>
        <dbReference type="Pfam" id="PF00534"/>
    </source>
</evidence>
<dbReference type="RefSeq" id="WP_345522051.1">
    <property type="nucleotide sequence ID" value="NZ_BAABKM010000002.1"/>
</dbReference>
<evidence type="ECO:0000313" key="3">
    <source>
        <dbReference type="EMBL" id="GAA4708375.1"/>
    </source>
</evidence>
<protein>
    <recommendedName>
        <fullName evidence="2">Glycosyl transferase family 1 domain-containing protein</fullName>
    </recommendedName>
</protein>
<keyword evidence="1" id="KW-0808">Transferase</keyword>
<reference evidence="4" key="1">
    <citation type="journal article" date="2019" name="Int. J. Syst. Evol. Microbiol.">
        <title>The Global Catalogue of Microorganisms (GCM) 10K type strain sequencing project: providing services to taxonomists for standard genome sequencing and annotation.</title>
        <authorList>
            <consortium name="The Broad Institute Genomics Platform"/>
            <consortium name="The Broad Institute Genome Sequencing Center for Infectious Disease"/>
            <person name="Wu L."/>
            <person name="Ma J."/>
        </authorList>
    </citation>
    <scope>NUCLEOTIDE SEQUENCE [LARGE SCALE GENOMIC DNA]</scope>
    <source>
        <strain evidence="4">JCM 18531</strain>
    </source>
</reference>
<dbReference type="InterPro" id="IPR001296">
    <property type="entry name" value="Glyco_trans_1"/>
</dbReference>
<dbReference type="SUPFAM" id="SSF53756">
    <property type="entry name" value="UDP-Glycosyltransferase/glycogen phosphorylase"/>
    <property type="match status" value="1"/>
</dbReference>
<dbReference type="PANTHER" id="PTHR46401">
    <property type="entry name" value="GLYCOSYLTRANSFERASE WBBK-RELATED"/>
    <property type="match status" value="1"/>
</dbReference>
<evidence type="ECO:0000256" key="1">
    <source>
        <dbReference type="ARBA" id="ARBA00022679"/>
    </source>
</evidence>
<dbReference type="PANTHER" id="PTHR46401:SF2">
    <property type="entry name" value="GLYCOSYLTRANSFERASE WBBK-RELATED"/>
    <property type="match status" value="1"/>
</dbReference>